<evidence type="ECO:0000313" key="2">
    <source>
        <dbReference type="Proteomes" id="UP000624404"/>
    </source>
</evidence>
<keyword evidence="2" id="KW-1185">Reference proteome</keyword>
<name>A0A8H2VT74_9HELO</name>
<accession>A0A8H2VT74</accession>
<comment type="caution">
    <text evidence="1">The sequence shown here is derived from an EMBL/GenBank/DDBJ whole genome shotgun (WGS) entry which is preliminary data.</text>
</comment>
<dbReference type="AlphaFoldDB" id="A0A8H2VT74"/>
<reference evidence="1" key="1">
    <citation type="submission" date="2020-10" db="EMBL/GenBank/DDBJ databases">
        <authorList>
            <person name="Kusch S."/>
        </authorList>
    </citation>
    <scope>NUCLEOTIDE SEQUENCE</scope>
    <source>
        <strain evidence="1">SwB9</strain>
    </source>
</reference>
<protein>
    <submittedName>
        <fullName evidence="1">Ccb96769-4859-4cbc-ab0b-6ea05ccdeb07-CDS</fullName>
    </submittedName>
</protein>
<dbReference type="Proteomes" id="UP000624404">
    <property type="component" value="Unassembled WGS sequence"/>
</dbReference>
<proteinExistence type="predicted"/>
<gene>
    <name evidence="1" type="ORF">SCLTRI_LOCUS4411</name>
</gene>
<dbReference type="EMBL" id="CAJHIA010000012">
    <property type="protein sequence ID" value="CAD6444619.1"/>
    <property type="molecule type" value="Genomic_DNA"/>
</dbReference>
<organism evidence="1 2">
    <name type="scientific">Sclerotinia trifoliorum</name>
    <dbReference type="NCBI Taxonomy" id="28548"/>
    <lineage>
        <taxon>Eukaryota</taxon>
        <taxon>Fungi</taxon>
        <taxon>Dikarya</taxon>
        <taxon>Ascomycota</taxon>
        <taxon>Pezizomycotina</taxon>
        <taxon>Leotiomycetes</taxon>
        <taxon>Helotiales</taxon>
        <taxon>Sclerotiniaceae</taxon>
        <taxon>Sclerotinia</taxon>
    </lineage>
</organism>
<evidence type="ECO:0000313" key="1">
    <source>
        <dbReference type="EMBL" id="CAD6444619.1"/>
    </source>
</evidence>
<sequence length="122" mass="14177">MHNTRARIIKVISGKRHRDCSNISPVSWHFKLWLIRLQIEVIGNLISVLSYLYIPQSRSCKHQSFIHSFSLHQSINSLSSSTRSSILISISYIHSFSIFKHHHGFHTPQNRCSPFPRRLLSS</sequence>